<dbReference type="InParanoid" id="A0A3Q7IIX1"/>
<dbReference type="InterPro" id="IPR044832">
    <property type="entry name" value="NRP-like"/>
</dbReference>
<dbReference type="InterPro" id="IPR037293">
    <property type="entry name" value="Gal_Oxidase_central_sf"/>
</dbReference>
<dbReference type="InterPro" id="IPR006652">
    <property type="entry name" value="Kelch_1"/>
</dbReference>
<organism evidence="1">
    <name type="scientific">Solanum lycopersicum</name>
    <name type="common">Tomato</name>
    <name type="synonym">Lycopersicon esculentum</name>
    <dbReference type="NCBI Taxonomy" id="4081"/>
    <lineage>
        <taxon>Eukaryota</taxon>
        <taxon>Viridiplantae</taxon>
        <taxon>Streptophyta</taxon>
        <taxon>Embryophyta</taxon>
        <taxon>Tracheophyta</taxon>
        <taxon>Spermatophyta</taxon>
        <taxon>Magnoliopsida</taxon>
        <taxon>eudicotyledons</taxon>
        <taxon>Gunneridae</taxon>
        <taxon>Pentapetalae</taxon>
        <taxon>asterids</taxon>
        <taxon>lamiids</taxon>
        <taxon>Solanales</taxon>
        <taxon>Solanaceae</taxon>
        <taxon>Solanoideae</taxon>
        <taxon>Solaneae</taxon>
        <taxon>Solanum</taxon>
        <taxon>Solanum subgen. Lycopersicon</taxon>
    </lineage>
</organism>
<accession>A0A3Q7IIX1</accession>
<evidence type="ECO:0000313" key="1">
    <source>
        <dbReference type="EnsemblPlants" id="Solyc10g076340.2.1"/>
    </source>
</evidence>
<dbReference type="AlphaFoldDB" id="A0A3Q7IIX1"/>
<sequence length="292" mass="32994">MSSFRSYFAIANLNREVYVFGGKFEKLWDNTAESYNPANDMWTVHSNLKNRKSNLSGATLKDKIFAMGGGNGTEYLAEVEMYDPQVGRWIPSQSMRQKRFSLAATELNGALYAVGGFDGDKYLAIFLISFHHRTAERFDPREHAWTKIESMTTKRAYHALVPLGGKLYVDLFSLLCSLYLWSHFSSCYSLLASWLFFRYALGGSDGSQIMPSVEIYDPRQGTWMIGEPMNYSRVYVAAAALKESIYVIGGAQSDNEVLDTIERYKEGTGWEITNLSGVRKRCLSSAIVLEED</sequence>
<protein>
    <submittedName>
        <fullName evidence="1">Uncharacterized protein</fullName>
    </submittedName>
</protein>
<dbReference type="Pfam" id="PF01344">
    <property type="entry name" value="Kelch_1"/>
    <property type="match status" value="5"/>
</dbReference>
<dbReference type="SMART" id="SM00612">
    <property type="entry name" value="Kelch"/>
    <property type="match status" value="5"/>
</dbReference>
<dbReference type="OMA" id="NSWRHFG"/>
<dbReference type="Gene3D" id="2.130.10.80">
    <property type="entry name" value="Galactose oxidase/kelch, beta-propeller"/>
    <property type="match status" value="1"/>
</dbReference>
<name>A0A3Q7IIX1_SOLLC</name>
<dbReference type="Gene3D" id="2.120.10.80">
    <property type="entry name" value="Kelch-type beta propeller"/>
    <property type="match status" value="1"/>
</dbReference>
<dbReference type="PANTHER" id="PTHR46034:SF7">
    <property type="entry name" value="INFLUENZA VIRUS NS1A-BINDING PROTEIN"/>
    <property type="match status" value="1"/>
</dbReference>
<dbReference type="EnsemblPlants" id="Solyc10g076340.2.1">
    <property type="protein sequence ID" value="Solyc10g076340.2.1"/>
    <property type="gene ID" value="Solyc10g076340.2"/>
</dbReference>
<dbReference type="SUPFAM" id="SSF50965">
    <property type="entry name" value="Galactose oxidase, central domain"/>
    <property type="match status" value="1"/>
</dbReference>
<keyword evidence="2" id="KW-1185">Reference proteome</keyword>
<dbReference type="InterPro" id="IPR015915">
    <property type="entry name" value="Kelch-typ_b-propeller"/>
</dbReference>
<dbReference type="Gramene" id="Solyc10g076340.2.1">
    <property type="protein sequence ID" value="Solyc10g076340.2.1"/>
    <property type="gene ID" value="Solyc10g076340.2"/>
</dbReference>
<reference evidence="1" key="1">
    <citation type="journal article" date="2012" name="Nature">
        <title>The tomato genome sequence provides insights into fleshy fruit evolution.</title>
        <authorList>
            <consortium name="Tomato Genome Consortium"/>
        </authorList>
    </citation>
    <scope>NUCLEOTIDE SEQUENCE [LARGE SCALE GENOMIC DNA]</scope>
    <source>
        <strain evidence="1">cv. Heinz 1706</strain>
    </source>
</reference>
<dbReference type="InterPro" id="IPR011043">
    <property type="entry name" value="Gal_Oxase/kelch_b-propeller"/>
</dbReference>
<dbReference type="SUPFAM" id="SSF117281">
    <property type="entry name" value="Kelch motif"/>
    <property type="match status" value="1"/>
</dbReference>
<dbReference type="PANTHER" id="PTHR46034">
    <property type="match status" value="1"/>
</dbReference>
<dbReference type="Proteomes" id="UP000004994">
    <property type="component" value="Chromosome 10"/>
</dbReference>
<reference evidence="1" key="2">
    <citation type="submission" date="2019-01" db="UniProtKB">
        <authorList>
            <consortium name="EnsemblPlants"/>
        </authorList>
    </citation>
    <scope>IDENTIFICATION</scope>
    <source>
        <strain evidence="1">cv. Heinz 1706</strain>
    </source>
</reference>
<proteinExistence type="predicted"/>
<evidence type="ECO:0000313" key="2">
    <source>
        <dbReference type="Proteomes" id="UP000004994"/>
    </source>
</evidence>
<dbReference type="GO" id="GO:0034976">
    <property type="term" value="P:response to endoplasmic reticulum stress"/>
    <property type="evidence" value="ECO:0007669"/>
    <property type="project" value="InterPro"/>
</dbReference>